<sequence length="315" mass="37390">MNLNAYFYLCRLIIVKLSARLTTIRQNYQLQTQLIDESFAVSNADVYNLYIAASKHTFRFGIEDTIRHKFVALEDYVLANVFTPIQLVQQLRTLLTDHAFYSTVRWHQVRVAVKNQKFTFLPGMLYDAKEAATYLQLHAELDENDDQVLAYRHQGTDMVNVFAMEHYFESLLIELFHAGKIQIRHQTSVLIESLLHLTERSPQLKMYAYLEQNYLTLILLKDGNLEFCNVFYYLSPEDFIYFVIFVMQEHKLNPDQDPLLIWGDILHDSDLFDILRKYVRHVHLGKRPSGLSYSYKFEEQFEHRYLELFSLHFCE</sequence>
<accession>A0A2T2YBM5</accession>
<name>A0A2T2YBM5_9BACT</name>
<evidence type="ECO:0000313" key="1">
    <source>
        <dbReference type="EMBL" id="PSR52904.1"/>
    </source>
</evidence>
<evidence type="ECO:0000313" key="2">
    <source>
        <dbReference type="Proteomes" id="UP000240357"/>
    </source>
</evidence>
<dbReference type="CDD" id="cd24013">
    <property type="entry name" value="ASKHA_ATPase_BT3980-like"/>
    <property type="match status" value="1"/>
</dbReference>
<dbReference type="InterPro" id="IPR024213">
    <property type="entry name" value="DUF3822"/>
</dbReference>
<reference evidence="1 2" key="1">
    <citation type="submission" date="2018-03" db="EMBL/GenBank/DDBJ databases">
        <title>Adhaeribacter sp. HMF7605 Genome sequencing and assembly.</title>
        <authorList>
            <person name="Kang H."/>
            <person name="Kang J."/>
            <person name="Cha I."/>
            <person name="Kim H."/>
            <person name="Joh K."/>
        </authorList>
    </citation>
    <scope>NUCLEOTIDE SEQUENCE [LARGE SCALE GENOMIC DNA]</scope>
    <source>
        <strain evidence="1 2">HMF7605</strain>
    </source>
</reference>
<dbReference type="Pfam" id="PF12864">
    <property type="entry name" value="DUF3822"/>
    <property type="match status" value="1"/>
</dbReference>
<organism evidence="1 2">
    <name type="scientific">Adhaeribacter arboris</name>
    <dbReference type="NCBI Taxonomy" id="2072846"/>
    <lineage>
        <taxon>Bacteria</taxon>
        <taxon>Pseudomonadati</taxon>
        <taxon>Bacteroidota</taxon>
        <taxon>Cytophagia</taxon>
        <taxon>Cytophagales</taxon>
        <taxon>Hymenobacteraceae</taxon>
        <taxon>Adhaeribacter</taxon>
    </lineage>
</organism>
<proteinExistence type="predicted"/>
<keyword evidence="2" id="KW-1185">Reference proteome</keyword>
<dbReference type="EMBL" id="PYFT01000001">
    <property type="protein sequence ID" value="PSR52904.1"/>
    <property type="molecule type" value="Genomic_DNA"/>
</dbReference>
<protein>
    <submittedName>
        <fullName evidence="1">DUF3822 domain-containing protein</fullName>
    </submittedName>
</protein>
<comment type="caution">
    <text evidence="1">The sequence shown here is derived from an EMBL/GenBank/DDBJ whole genome shotgun (WGS) entry which is preliminary data.</text>
</comment>
<dbReference type="Proteomes" id="UP000240357">
    <property type="component" value="Unassembled WGS sequence"/>
</dbReference>
<gene>
    <name evidence="1" type="ORF">AHMF7605_04865</name>
</gene>
<dbReference type="Gene3D" id="3.30.420.250">
    <property type="match status" value="1"/>
</dbReference>
<dbReference type="Gene3D" id="3.30.420.260">
    <property type="match status" value="1"/>
</dbReference>
<dbReference type="AlphaFoldDB" id="A0A2T2YBM5"/>